<reference evidence="1" key="2">
    <citation type="journal article" date="2024" name="Plant">
        <title>Genomic evolution and insights into agronomic trait innovations of Sesamum species.</title>
        <authorList>
            <person name="Miao H."/>
            <person name="Wang L."/>
            <person name="Qu L."/>
            <person name="Liu H."/>
            <person name="Sun Y."/>
            <person name="Le M."/>
            <person name="Wang Q."/>
            <person name="Wei S."/>
            <person name="Zheng Y."/>
            <person name="Lin W."/>
            <person name="Duan Y."/>
            <person name="Cao H."/>
            <person name="Xiong S."/>
            <person name="Wang X."/>
            <person name="Wei L."/>
            <person name="Li C."/>
            <person name="Ma Q."/>
            <person name="Ju M."/>
            <person name="Zhao R."/>
            <person name="Li G."/>
            <person name="Mu C."/>
            <person name="Tian Q."/>
            <person name="Mei H."/>
            <person name="Zhang T."/>
            <person name="Gao T."/>
            <person name="Zhang H."/>
        </authorList>
    </citation>
    <scope>NUCLEOTIDE SEQUENCE</scope>
    <source>
        <strain evidence="1">G01</strain>
    </source>
</reference>
<name>A0AAW2Q8X2_9LAMI</name>
<dbReference type="InterPro" id="IPR027443">
    <property type="entry name" value="IPNS-like_sf"/>
</dbReference>
<comment type="caution">
    <text evidence="1">The sequence shown here is derived from an EMBL/GenBank/DDBJ whole genome shotgun (WGS) entry which is preliminary data.</text>
</comment>
<reference evidence="1" key="1">
    <citation type="submission" date="2020-06" db="EMBL/GenBank/DDBJ databases">
        <authorList>
            <person name="Li T."/>
            <person name="Hu X."/>
            <person name="Zhang T."/>
            <person name="Song X."/>
            <person name="Zhang H."/>
            <person name="Dai N."/>
            <person name="Sheng W."/>
            <person name="Hou X."/>
            <person name="Wei L."/>
        </authorList>
    </citation>
    <scope>NUCLEOTIDE SEQUENCE</scope>
    <source>
        <strain evidence="1">G01</strain>
        <tissue evidence="1">Leaf</tissue>
    </source>
</reference>
<organism evidence="1">
    <name type="scientific">Sesamum angustifolium</name>
    <dbReference type="NCBI Taxonomy" id="2727405"/>
    <lineage>
        <taxon>Eukaryota</taxon>
        <taxon>Viridiplantae</taxon>
        <taxon>Streptophyta</taxon>
        <taxon>Embryophyta</taxon>
        <taxon>Tracheophyta</taxon>
        <taxon>Spermatophyta</taxon>
        <taxon>Magnoliopsida</taxon>
        <taxon>eudicotyledons</taxon>
        <taxon>Gunneridae</taxon>
        <taxon>Pentapetalae</taxon>
        <taxon>asterids</taxon>
        <taxon>lamiids</taxon>
        <taxon>Lamiales</taxon>
        <taxon>Pedaliaceae</taxon>
        <taxon>Sesamum</taxon>
    </lineage>
</organism>
<dbReference type="Gene3D" id="2.60.120.330">
    <property type="entry name" value="B-lactam Antibiotic, Isopenicillin N Synthase, Chain"/>
    <property type="match status" value="1"/>
</dbReference>
<sequence>MESKSVHHRAITNKDLERVSIAMFYGPNKDTVVGPVEELIDEEHPPMYRSYRYEEFLEEFHRQEGTRRRVKEVFQLQH</sequence>
<accession>A0AAW2Q8X2</accession>
<evidence type="ECO:0000313" key="1">
    <source>
        <dbReference type="EMBL" id="KAL0364218.1"/>
    </source>
</evidence>
<dbReference type="EMBL" id="JACGWK010000003">
    <property type="protein sequence ID" value="KAL0364218.1"/>
    <property type="molecule type" value="Genomic_DNA"/>
</dbReference>
<evidence type="ECO:0008006" key="2">
    <source>
        <dbReference type="Google" id="ProtNLM"/>
    </source>
</evidence>
<dbReference type="SUPFAM" id="SSF51197">
    <property type="entry name" value="Clavaminate synthase-like"/>
    <property type="match status" value="1"/>
</dbReference>
<proteinExistence type="predicted"/>
<gene>
    <name evidence="1" type="ORF">Sangu_0519400</name>
</gene>
<dbReference type="AlphaFoldDB" id="A0AAW2Q8X2"/>
<protein>
    <recommendedName>
        <fullName evidence="2">Isopenicillin N synthase-like Fe(2+) 2OG dioxygenase domain-containing protein</fullName>
    </recommendedName>
</protein>